<dbReference type="InterPro" id="IPR007345">
    <property type="entry name" value="Polysacch_pyruvyl_Trfase"/>
</dbReference>
<protein>
    <submittedName>
        <fullName evidence="2">Polysaccharide pyruvyl transferase family protein</fullName>
    </submittedName>
</protein>
<dbReference type="AlphaFoldDB" id="A0A6L6ISB2"/>
<name>A0A6L6ISB2_9RHOB</name>
<feature type="domain" description="Polysaccharide pyruvyl transferase" evidence="1">
    <location>
        <begin position="49"/>
        <end position="300"/>
    </location>
</feature>
<gene>
    <name evidence="2" type="ORF">GL284_02175</name>
</gene>
<dbReference type="Pfam" id="PF04230">
    <property type="entry name" value="PS_pyruv_trans"/>
    <property type="match status" value="1"/>
</dbReference>
<sequence>MKIALLWESKDCGLYSNSSFETLYRNIGHNNGNLAFVHAVKTQIQGDISFHPWHTRPEVFNQADFVVIPCANQLGKHTDLGGLANNLAAVEKPIVAIGLGAQAKEFGADVELTEGTRAWLDVLIENGRRHGIQNIYTRGPYTSEQIAKLTGAETMANGCPSHFINPRPDLGMQIEKNWNANPLPQRIAVAGGHESWRNTREIEQQLISLMMDPQFPGIYIVQSMGNMIKISRGLFDEIEPEVLDRIHQHTVPHYSREQFKTWALNYARSFYDVAAWMDELRRYDLLIGPRFHGAQLAIQAERMACTVTIDTRTEEMCRETGVPYLRADDLTQPLTRARIKQLVKFDGAAYDRHRAAKCARYVGFLQAAGLTPAAYLPQIAAGAADGADQAAA</sequence>
<proteinExistence type="predicted"/>
<evidence type="ECO:0000313" key="2">
    <source>
        <dbReference type="EMBL" id="MTH63073.1"/>
    </source>
</evidence>
<keyword evidence="3" id="KW-1185">Reference proteome</keyword>
<accession>A0A6L6ISB2</accession>
<dbReference type="GO" id="GO:0016740">
    <property type="term" value="F:transferase activity"/>
    <property type="evidence" value="ECO:0007669"/>
    <property type="project" value="UniProtKB-KW"/>
</dbReference>
<reference evidence="2 3" key="1">
    <citation type="submission" date="2019-11" db="EMBL/GenBank/DDBJ databases">
        <authorList>
            <person name="Dong K."/>
        </authorList>
    </citation>
    <scope>NUCLEOTIDE SEQUENCE [LARGE SCALE GENOMIC DNA]</scope>
    <source>
        <strain evidence="2 3">DK608</strain>
    </source>
</reference>
<keyword evidence="2" id="KW-0808">Transferase</keyword>
<evidence type="ECO:0000313" key="3">
    <source>
        <dbReference type="Proteomes" id="UP000478740"/>
    </source>
</evidence>
<dbReference type="RefSeq" id="WP_155043023.1">
    <property type="nucleotide sequence ID" value="NZ_WMIH01000017.1"/>
</dbReference>
<comment type="caution">
    <text evidence="2">The sequence shown here is derived from an EMBL/GenBank/DDBJ whole genome shotgun (WGS) entry which is preliminary data.</text>
</comment>
<dbReference type="Proteomes" id="UP000478740">
    <property type="component" value="Unassembled WGS sequence"/>
</dbReference>
<evidence type="ECO:0000259" key="1">
    <source>
        <dbReference type="Pfam" id="PF04230"/>
    </source>
</evidence>
<dbReference type="EMBL" id="WMII01000002">
    <property type="protein sequence ID" value="MTH63073.1"/>
    <property type="molecule type" value="Genomic_DNA"/>
</dbReference>
<organism evidence="2 3">
    <name type="scientific">Paracoccus shanxieyensis</name>
    <dbReference type="NCBI Taxonomy" id="2675752"/>
    <lineage>
        <taxon>Bacteria</taxon>
        <taxon>Pseudomonadati</taxon>
        <taxon>Pseudomonadota</taxon>
        <taxon>Alphaproteobacteria</taxon>
        <taxon>Rhodobacterales</taxon>
        <taxon>Paracoccaceae</taxon>
        <taxon>Paracoccus</taxon>
    </lineage>
</organism>